<organism evidence="1">
    <name type="scientific">viral metagenome</name>
    <dbReference type="NCBI Taxonomy" id="1070528"/>
    <lineage>
        <taxon>unclassified sequences</taxon>
        <taxon>metagenomes</taxon>
        <taxon>organismal metagenomes</taxon>
    </lineage>
</organism>
<dbReference type="EMBL" id="MN739728">
    <property type="protein sequence ID" value="QHT23197.1"/>
    <property type="molecule type" value="Genomic_DNA"/>
</dbReference>
<accession>A0A6C0E226</accession>
<dbReference type="AlphaFoldDB" id="A0A6C0E226"/>
<evidence type="ECO:0000313" key="1">
    <source>
        <dbReference type="EMBL" id="QHT23197.1"/>
    </source>
</evidence>
<reference evidence="1" key="1">
    <citation type="journal article" date="2020" name="Nature">
        <title>Giant virus diversity and host interactions through global metagenomics.</title>
        <authorList>
            <person name="Schulz F."/>
            <person name="Roux S."/>
            <person name="Paez-Espino D."/>
            <person name="Jungbluth S."/>
            <person name="Walsh D.A."/>
            <person name="Denef V.J."/>
            <person name="McMahon K.D."/>
            <person name="Konstantinidis K.T."/>
            <person name="Eloe-Fadrosh E.A."/>
            <person name="Kyrpides N.C."/>
            <person name="Woyke T."/>
        </authorList>
    </citation>
    <scope>NUCLEOTIDE SEQUENCE</scope>
    <source>
        <strain evidence="1">GVMAG-M-3300023179-114</strain>
    </source>
</reference>
<name>A0A6C0E226_9ZZZZ</name>
<sequence>MSLAMYAAPFDNNDTNELYTHSGNDTLINRKRTNHNKTQKRNSLQENNSQKVNAVLESIHKSSFNEDNDLGDFRLMPPPTSVGVENTKIRENMSNQKEADVQANDNDNVDLQSLKNNYMNDKIVQEYYKNIIPNYNQSVYQKSEHNKPYYSVNQYPSDQMNSYQDDNYATLLDKLNYMINLLEEQHDERTNNVTEEVVLYSFLGVFIIFIVDSFARVGKYSR</sequence>
<proteinExistence type="predicted"/>
<protein>
    <submittedName>
        <fullName evidence="1">Uncharacterized protein</fullName>
    </submittedName>
</protein>